<evidence type="ECO:0000256" key="2">
    <source>
        <dbReference type="SAM" id="MobiDB-lite"/>
    </source>
</evidence>
<gene>
    <name evidence="3" type="ORF">ABO01nite_23850</name>
</gene>
<keyword evidence="1" id="KW-0175">Coiled coil</keyword>
<dbReference type="EMBL" id="BJVS01000007">
    <property type="protein sequence ID" value="GEL54378.1"/>
    <property type="molecule type" value="Genomic_DNA"/>
</dbReference>
<feature type="compositionally biased region" description="Basic and acidic residues" evidence="2">
    <location>
        <begin position="44"/>
        <end position="72"/>
    </location>
</feature>
<dbReference type="GeneID" id="78226556"/>
<dbReference type="Proteomes" id="UP000321287">
    <property type="component" value="Unassembled WGS sequence"/>
</dbReference>
<comment type="caution">
    <text evidence="3">The sequence shown here is derived from an EMBL/GenBank/DDBJ whole genome shotgun (WGS) entry which is preliminary data.</text>
</comment>
<dbReference type="RefSeq" id="WP_062164646.1">
    <property type="nucleotide sequence ID" value="NZ_AP014690.1"/>
</dbReference>
<keyword evidence="4" id="KW-1185">Reference proteome</keyword>
<dbReference type="AlphaFoldDB" id="A0AAN4R3D9"/>
<evidence type="ECO:0000313" key="3">
    <source>
        <dbReference type="EMBL" id="GEL54378.1"/>
    </source>
</evidence>
<organism evidence="3 4">
    <name type="scientific">Asaia bogorensis NBRC 16594</name>
    <dbReference type="NCBI Taxonomy" id="1231624"/>
    <lineage>
        <taxon>Bacteria</taxon>
        <taxon>Pseudomonadati</taxon>
        <taxon>Pseudomonadota</taxon>
        <taxon>Alphaproteobacteria</taxon>
        <taxon>Acetobacterales</taxon>
        <taxon>Acetobacteraceae</taxon>
        <taxon>Asaia</taxon>
    </lineage>
</organism>
<evidence type="ECO:0000313" key="4">
    <source>
        <dbReference type="Proteomes" id="UP000321287"/>
    </source>
</evidence>
<reference evidence="3 4" key="1">
    <citation type="submission" date="2019-07" db="EMBL/GenBank/DDBJ databases">
        <title>Whole genome shotgun sequence of Asaia bogorensis NBRC 16594.</title>
        <authorList>
            <person name="Hosoyama A."/>
            <person name="Uohara A."/>
            <person name="Ohji S."/>
            <person name="Ichikawa N."/>
        </authorList>
    </citation>
    <scope>NUCLEOTIDE SEQUENCE [LARGE SCALE GENOMIC DNA]</scope>
    <source>
        <strain evidence="3 4">NBRC 16594</strain>
    </source>
</reference>
<feature type="region of interest" description="Disordered" evidence="2">
    <location>
        <begin position="44"/>
        <end position="77"/>
    </location>
</feature>
<name>A0AAN4R3D9_9PROT</name>
<dbReference type="KEGG" id="abg:Asbog_01510"/>
<proteinExistence type="predicted"/>
<evidence type="ECO:0000256" key="1">
    <source>
        <dbReference type="SAM" id="Coils"/>
    </source>
</evidence>
<protein>
    <submittedName>
        <fullName evidence="3">Uncharacterized protein</fullName>
    </submittedName>
</protein>
<feature type="coiled-coil region" evidence="1">
    <location>
        <begin position="207"/>
        <end position="234"/>
    </location>
</feature>
<sequence>MTHEQKPENARFRTREAHRQHIAQAWQDEGMSHSLANAWADRELSEAEARGAAEQRRKSEIEDEAENARFADADEESTLNALMRRHGINREEASEELNWWQERDKRFPLNKAEQRRKDTEASANDTKEFVEAMDELLKAASDLLEDAYRETALPATEAEHLQEMRFLEQEHFGKAFAAIEKAKKRLTAPDEQKREMIAAKLTRPANVAALEARVKELEGVLKEAARALEQVTDGERGGYNARNGKFVCLRMSDGERADIIHSEVTEDCERALVTVRAAIREGGEHG</sequence>
<accession>A0AAN4R3D9</accession>